<protein>
    <submittedName>
        <fullName evidence="6">Uncharacterized protein</fullName>
    </submittedName>
</protein>
<evidence type="ECO:0000256" key="2">
    <source>
        <dbReference type="ARBA" id="ARBA00022692"/>
    </source>
</evidence>
<comment type="subcellular location">
    <subcellularLocation>
        <location evidence="1">Host membrane</location>
        <topology evidence="1">Single-pass membrane protein</topology>
    </subcellularLocation>
</comment>
<reference evidence="6" key="1">
    <citation type="submission" date="2019-01" db="EMBL/GenBank/DDBJ databases">
        <authorList>
            <consortium name="PulseNet: The National Subtyping Network for Foodborne Disease Surveillance"/>
            <person name="Tarr C.L."/>
            <person name="Trees E."/>
            <person name="Katz L.S."/>
            <person name="Carleton-Romer H.A."/>
            <person name="Stroika S."/>
            <person name="Kucerova Z."/>
            <person name="Roache K.F."/>
            <person name="Sabol A.L."/>
            <person name="Besser J."/>
            <person name="Gerner-Smidt P."/>
        </authorList>
    </citation>
    <scope>NUCLEOTIDE SEQUENCE</scope>
    <source>
        <strain evidence="6">PNUSAS064512</strain>
    </source>
</reference>
<dbReference type="EMBL" id="AACVIE010000007">
    <property type="protein sequence ID" value="EAM5643528.1"/>
    <property type="molecule type" value="Genomic_DNA"/>
</dbReference>
<comment type="caution">
    <text evidence="6">The sequence shown here is derived from an EMBL/GenBank/DDBJ whole genome shotgun (WGS) entry which is preliminary data.</text>
</comment>
<feature type="transmembrane region" description="Helical" evidence="5">
    <location>
        <begin position="20"/>
        <end position="43"/>
    </location>
</feature>
<organism evidence="6">
    <name type="scientific">Salmonella enterica</name>
    <name type="common">Salmonella choleraesuis</name>
    <dbReference type="NCBI Taxonomy" id="28901"/>
    <lineage>
        <taxon>Bacteria</taxon>
        <taxon>Pseudomonadati</taxon>
        <taxon>Pseudomonadota</taxon>
        <taxon>Gammaproteobacteria</taxon>
        <taxon>Enterobacterales</taxon>
        <taxon>Enterobacteriaceae</taxon>
        <taxon>Salmonella</taxon>
    </lineage>
</organism>
<evidence type="ECO:0000313" key="6">
    <source>
        <dbReference type="EMBL" id="EAM5643528.1"/>
    </source>
</evidence>
<dbReference type="AlphaFoldDB" id="A0A5T2QZT5"/>
<keyword evidence="2 5" id="KW-0812">Transmembrane</keyword>
<dbReference type="GO" id="GO:0033644">
    <property type="term" value="C:host cell membrane"/>
    <property type="evidence" value="ECO:0007669"/>
    <property type="project" value="UniProtKB-SubCell"/>
</dbReference>
<keyword evidence="5" id="KW-0472">Membrane</keyword>
<dbReference type="InterPro" id="IPR045539">
    <property type="entry name" value="Inovirus_G7P_2"/>
</dbReference>
<proteinExistence type="predicted"/>
<evidence type="ECO:0000256" key="5">
    <source>
        <dbReference type="SAM" id="Phobius"/>
    </source>
</evidence>
<feature type="non-terminal residue" evidence="6">
    <location>
        <position position="1"/>
    </location>
</feature>
<gene>
    <name evidence="6" type="ORF">EOF35_15980</name>
</gene>
<sequence>LADTVQTVANQYSVDDIYSLLLSINDVFICTGLVVCFALGIIAGGQR</sequence>
<evidence type="ECO:0000256" key="3">
    <source>
        <dbReference type="ARBA" id="ARBA00022870"/>
    </source>
</evidence>
<keyword evidence="3" id="KW-1043">Host membrane</keyword>
<evidence type="ECO:0000256" key="1">
    <source>
        <dbReference type="ARBA" id="ARBA00004379"/>
    </source>
</evidence>
<dbReference type="Pfam" id="PF19978">
    <property type="entry name" value="Inovirus_G7P_2"/>
    <property type="match status" value="1"/>
</dbReference>
<accession>A0A5T2QZT5</accession>
<name>A0A5T2QZT5_SALER</name>
<evidence type="ECO:0000256" key="4">
    <source>
        <dbReference type="ARBA" id="ARBA00022989"/>
    </source>
</evidence>
<keyword evidence="4 5" id="KW-1133">Transmembrane helix</keyword>